<dbReference type="Gene3D" id="1.10.10.60">
    <property type="entry name" value="Homeodomain-like"/>
    <property type="match status" value="1"/>
</dbReference>
<keyword evidence="3" id="KW-0804">Transcription</keyword>
<dbReference type="RefSeq" id="WP_188073542.1">
    <property type="nucleotide sequence ID" value="NZ_BSPS01000011.1"/>
</dbReference>
<evidence type="ECO:0000256" key="1">
    <source>
        <dbReference type="ARBA" id="ARBA00023015"/>
    </source>
</evidence>
<dbReference type="Proteomes" id="UP000571950">
    <property type="component" value="Unassembled WGS sequence"/>
</dbReference>
<dbReference type="EMBL" id="JACIDT010000021">
    <property type="protein sequence ID" value="MBB3928253.1"/>
    <property type="molecule type" value="Genomic_DNA"/>
</dbReference>
<comment type="caution">
    <text evidence="6">The sequence shown here is derived from an EMBL/GenBank/DDBJ whole genome shotgun (WGS) entry which is preliminary data.</text>
</comment>
<accession>A0A7W6BT35</accession>
<protein>
    <submittedName>
        <fullName evidence="6">AcrR family transcriptional regulator</fullName>
    </submittedName>
</protein>
<evidence type="ECO:0000256" key="3">
    <source>
        <dbReference type="ARBA" id="ARBA00023163"/>
    </source>
</evidence>
<name>A0A7W6BT35_9SPHN</name>
<dbReference type="SUPFAM" id="SSF46689">
    <property type="entry name" value="Homeodomain-like"/>
    <property type="match status" value="1"/>
</dbReference>
<evidence type="ECO:0000256" key="4">
    <source>
        <dbReference type="PROSITE-ProRule" id="PRU00335"/>
    </source>
</evidence>
<dbReference type="Pfam" id="PF00440">
    <property type="entry name" value="TetR_N"/>
    <property type="match status" value="1"/>
</dbReference>
<evidence type="ECO:0000256" key="2">
    <source>
        <dbReference type="ARBA" id="ARBA00023125"/>
    </source>
</evidence>
<dbReference type="InterPro" id="IPR050109">
    <property type="entry name" value="HTH-type_TetR-like_transc_reg"/>
</dbReference>
<evidence type="ECO:0000313" key="6">
    <source>
        <dbReference type="EMBL" id="MBB3928253.1"/>
    </source>
</evidence>
<keyword evidence="2 4" id="KW-0238">DNA-binding</keyword>
<dbReference type="PANTHER" id="PTHR30055">
    <property type="entry name" value="HTH-TYPE TRANSCRIPTIONAL REGULATOR RUTR"/>
    <property type="match status" value="1"/>
</dbReference>
<dbReference type="Pfam" id="PF17754">
    <property type="entry name" value="TetR_C_14"/>
    <property type="match status" value="1"/>
</dbReference>
<reference evidence="6 7" key="1">
    <citation type="submission" date="2020-08" db="EMBL/GenBank/DDBJ databases">
        <title>Genomic Encyclopedia of Type Strains, Phase IV (KMG-IV): sequencing the most valuable type-strain genomes for metagenomic binning, comparative biology and taxonomic classification.</title>
        <authorList>
            <person name="Goeker M."/>
        </authorList>
    </citation>
    <scope>NUCLEOTIDE SEQUENCE [LARGE SCALE GENOMIC DNA]</scope>
    <source>
        <strain evidence="6 7">DSM 26189</strain>
    </source>
</reference>
<dbReference type="InterPro" id="IPR009057">
    <property type="entry name" value="Homeodomain-like_sf"/>
</dbReference>
<dbReference type="GO" id="GO:0003700">
    <property type="term" value="F:DNA-binding transcription factor activity"/>
    <property type="evidence" value="ECO:0007669"/>
    <property type="project" value="TreeGrafter"/>
</dbReference>
<keyword evidence="1" id="KW-0805">Transcription regulation</keyword>
<dbReference type="InterPro" id="IPR041347">
    <property type="entry name" value="MftR_C"/>
</dbReference>
<evidence type="ECO:0000259" key="5">
    <source>
        <dbReference type="PROSITE" id="PS50977"/>
    </source>
</evidence>
<dbReference type="PANTHER" id="PTHR30055:SF238">
    <property type="entry name" value="MYCOFACTOCIN BIOSYNTHESIS TRANSCRIPTIONAL REGULATOR MFTR-RELATED"/>
    <property type="match status" value="1"/>
</dbReference>
<sequence>MTNPSGQPAKKPLSLRERNRIATRDAIAEAAIQLAMLRGIHDVRIEDIAAEAGVSTRTFSNYFSSKYEALTCRHAQRMHHAAVALRDQPADKPLWSAIADAVLAPWQSSAAGLDTPSPETLAELRLLFCDSALQGEILKDVLNDRNEFAHAIGDRLGLDGRGLYCRLLSAAVTTVTQVTIDIFHEADPPAPLLPLLREALGLLSSAFPIPAPETGAAGKSEGKE</sequence>
<dbReference type="AlphaFoldDB" id="A0A7W6BT35"/>
<dbReference type="Gene3D" id="1.10.357.10">
    <property type="entry name" value="Tetracycline Repressor, domain 2"/>
    <property type="match status" value="1"/>
</dbReference>
<dbReference type="InterPro" id="IPR001647">
    <property type="entry name" value="HTH_TetR"/>
</dbReference>
<proteinExistence type="predicted"/>
<dbReference type="GO" id="GO:0000976">
    <property type="term" value="F:transcription cis-regulatory region binding"/>
    <property type="evidence" value="ECO:0007669"/>
    <property type="project" value="TreeGrafter"/>
</dbReference>
<organism evidence="6 7">
    <name type="scientific">Sphingobium jiangsuense</name>
    <dbReference type="NCBI Taxonomy" id="870476"/>
    <lineage>
        <taxon>Bacteria</taxon>
        <taxon>Pseudomonadati</taxon>
        <taxon>Pseudomonadota</taxon>
        <taxon>Alphaproteobacteria</taxon>
        <taxon>Sphingomonadales</taxon>
        <taxon>Sphingomonadaceae</taxon>
        <taxon>Sphingobium</taxon>
    </lineage>
</organism>
<dbReference type="PROSITE" id="PS50977">
    <property type="entry name" value="HTH_TETR_2"/>
    <property type="match status" value="1"/>
</dbReference>
<feature type="domain" description="HTH tetR-type" evidence="5">
    <location>
        <begin position="21"/>
        <end position="81"/>
    </location>
</feature>
<gene>
    <name evidence="6" type="ORF">GGR43_003997</name>
</gene>
<keyword evidence="7" id="KW-1185">Reference proteome</keyword>
<feature type="DNA-binding region" description="H-T-H motif" evidence="4">
    <location>
        <begin position="44"/>
        <end position="63"/>
    </location>
</feature>
<evidence type="ECO:0000313" key="7">
    <source>
        <dbReference type="Proteomes" id="UP000571950"/>
    </source>
</evidence>